<dbReference type="Gene3D" id="1.10.510.10">
    <property type="entry name" value="Transferase(Phosphotransferase) domain 1"/>
    <property type="match status" value="1"/>
</dbReference>
<reference evidence="9 10" key="1">
    <citation type="submission" date="2024-09" db="EMBL/GenBank/DDBJ databases">
        <authorList>
            <person name="Sun Q."/>
            <person name="Mori K."/>
        </authorList>
    </citation>
    <scope>NUCLEOTIDE SEQUENCE [LARGE SCALE GENOMIC DNA]</scope>
    <source>
        <strain evidence="9 10">KCTC 23315</strain>
    </source>
</reference>
<evidence type="ECO:0000256" key="5">
    <source>
        <dbReference type="ARBA" id="ARBA00022840"/>
    </source>
</evidence>
<dbReference type="Gene3D" id="3.60.40.10">
    <property type="entry name" value="PPM-type phosphatase domain"/>
    <property type="match status" value="1"/>
</dbReference>
<keyword evidence="6" id="KW-0812">Transmembrane</keyword>
<dbReference type="Pfam" id="PF00069">
    <property type="entry name" value="Pkinase"/>
    <property type="match status" value="1"/>
</dbReference>
<gene>
    <name evidence="9" type="ORF">ACFFJP_02475</name>
</gene>
<dbReference type="PANTHER" id="PTHR24351">
    <property type="entry name" value="RIBOSOMAL PROTEIN S6 KINASE"/>
    <property type="match status" value="1"/>
</dbReference>
<proteinExistence type="predicted"/>
<dbReference type="CDD" id="cd14014">
    <property type="entry name" value="STKc_PknB_like"/>
    <property type="match status" value="1"/>
</dbReference>
<keyword evidence="6" id="KW-0472">Membrane</keyword>
<dbReference type="CDD" id="cd00143">
    <property type="entry name" value="PP2Cc"/>
    <property type="match status" value="1"/>
</dbReference>
<comment type="caution">
    <text evidence="9">The sequence shown here is derived from an EMBL/GenBank/DDBJ whole genome shotgun (WGS) entry which is preliminary data.</text>
</comment>
<dbReference type="RefSeq" id="WP_377240137.1">
    <property type="nucleotide sequence ID" value="NZ_JBHLXP010000001.1"/>
</dbReference>
<dbReference type="Gene3D" id="3.30.200.20">
    <property type="entry name" value="Phosphorylase Kinase, domain 1"/>
    <property type="match status" value="1"/>
</dbReference>
<dbReference type="SMART" id="SM00220">
    <property type="entry name" value="S_TKc"/>
    <property type="match status" value="1"/>
</dbReference>
<dbReference type="SUPFAM" id="SSF81606">
    <property type="entry name" value="PP2C-like"/>
    <property type="match status" value="1"/>
</dbReference>
<keyword evidence="2" id="KW-0808">Transferase</keyword>
<evidence type="ECO:0000259" key="8">
    <source>
        <dbReference type="PROSITE" id="PS51746"/>
    </source>
</evidence>
<dbReference type="PROSITE" id="PS50011">
    <property type="entry name" value="PROTEIN_KINASE_DOM"/>
    <property type="match status" value="1"/>
</dbReference>
<protein>
    <submittedName>
        <fullName evidence="9">Protein phosphatase 2C domain-containing protein</fullName>
    </submittedName>
</protein>
<keyword evidence="10" id="KW-1185">Reference proteome</keyword>
<feature type="transmembrane region" description="Helical" evidence="6">
    <location>
        <begin position="578"/>
        <end position="599"/>
    </location>
</feature>
<dbReference type="PROSITE" id="PS51746">
    <property type="entry name" value="PPM_2"/>
    <property type="match status" value="1"/>
</dbReference>
<dbReference type="SMART" id="SM00332">
    <property type="entry name" value="PP2Cc"/>
    <property type="match status" value="1"/>
</dbReference>
<evidence type="ECO:0000256" key="4">
    <source>
        <dbReference type="ARBA" id="ARBA00022777"/>
    </source>
</evidence>
<dbReference type="SMART" id="SM00331">
    <property type="entry name" value="PP2C_SIG"/>
    <property type="match status" value="1"/>
</dbReference>
<evidence type="ECO:0000256" key="6">
    <source>
        <dbReference type="SAM" id="Phobius"/>
    </source>
</evidence>
<evidence type="ECO:0000313" key="10">
    <source>
        <dbReference type="Proteomes" id="UP001589813"/>
    </source>
</evidence>
<evidence type="ECO:0000256" key="2">
    <source>
        <dbReference type="ARBA" id="ARBA00022679"/>
    </source>
</evidence>
<dbReference type="SUPFAM" id="SSF56112">
    <property type="entry name" value="Protein kinase-like (PK-like)"/>
    <property type="match status" value="1"/>
</dbReference>
<dbReference type="Pfam" id="PF13672">
    <property type="entry name" value="PP2C_2"/>
    <property type="match status" value="1"/>
</dbReference>
<evidence type="ECO:0000259" key="7">
    <source>
        <dbReference type="PROSITE" id="PS50011"/>
    </source>
</evidence>
<accession>A0ABV6BCC4</accession>
<feature type="domain" description="PPM-type phosphatase" evidence="8">
    <location>
        <begin position="37"/>
        <end position="263"/>
    </location>
</feature>
<dbReference type="InterPro" id="IPR001932">
    <property type="entry name" value="PPM-type_phosphatase-like_dom"/>
</dbReference>
<keyword evidence="3" id="KW-0547">Nucleotide-binding</keyword>
<evidence type="ECO:0000256" key="1">
    <source>
        <dbReference type="ARBA" id="ARBA00022527"/>
    </source>
</evidence>
<feature type="domain" description="Protein kinase" evidence="7">
    <location>
        <begin position="296"/>
        <end position="564"/>
    </location>
</feature>
<dbReference type="InterPro" id="IPR011009">
    <property type="entry name" value="Kinase-like_dom_sf"/>
</dbReference>
<evidence type="ECO:0000313" key="9">
    <source>
        <dbReference type="EMBL" id="MFC0047153.1"/>
    </source>
</evidence>
<keyword evidence="1" id="KW-0723">Serine/threonine-protein kinase</keyword>
<keyword evidence="4" id="KW-0418">Kinase</keyword>
<keyword evidence="6" id="KW-1133">Transmembrane helix</keyword>
<dbReference type="Proteomes" id="UP001589813">
    <property type="component" value="Unassembled WGS sequence"/>
</dbReference>
<dbReference type="EMBL" id="JBHLXP010000001">
    <property type="protein sequence ID" value="MFC0047153.1"/>
    <property type="molecule type" value="Genomic_DNA"/>
</dbReference>
<dbReference type="InterPro" id="IPR036457">
    <property type="entry name" value="PPM-type-like_dom_sf"/>
</dbReference>
<keyword evidence="5" id="KW-0067">ATP-binding</keyword>
<sequence length="603" mass="67510">MSRPTLMVSKGMAETELVLSPPWQQSAQVSGHQLLVETAGESIAGGKFPNEDAICLPSDVTDHAQIYKGIAVALADGVSSAEAGASASLYACTSFVADYYKTPDSWSTDHSVATVLTSINSTLYQRSHQYQQDDRGHLCTFTGLVLKSATARWFHIGDSRLYLLRAGKLRQISTDHTTKLSENRQFLGRALGMDEQVQWQHGAVPLEAGDLFLLCSDGLSDFVSDADITGILLSAQSLRQQVDTLLQAAQHSDDNISVVLAKVRQLPAESLDDYNERLTRLPFLPALEVGMKVDGYEVLRPLFASARSHLYLVRDLANNTDLVLKTPSQNFADDSAYIERFIREEWVGLRIDHPAVVRVIRQQRRRTFLYYLMEYLPGDSLDCYLATQPQPMRPSVAIALLRQIAEALGAFHQLGIIHQDLKPANIMRLSDGQLKIVDFGSAYVPGLAELYSPLTQELALGTASYSDPHYLHGHNSGEQGDVYALATIAYELFTGNLPYGDKVEDCSSLADYQRLRYQSARTHSSRIPLWFDRALQKGVSFDLSERYLHISQLMQDLQQPNPLFLHQQVSLAHKNNKLLFWQLMSGFWFITFILLFWLFSLRG</sequence>
<organism evidence="9 10">
    <name type="scientific">Rheinheimera tilapiae</name>
    <dbReference type="NCBI Taxonomy" id="875043"/>
    <lineage>
        <taxon>Bacteria</taxon>
        <taxon>Pseudomonadati</taxon>
        <taxon>Pseudomonadota</taxon>
        <taxon>Gammaproteobacteria</taxon>
        <taxon>Chromatiales</taxon>
        <taxon>Chromatiaceae</taxon>
        <taxon>Rheinheimera</taxon>
    </lineage>
</organism>
<evidence type="ECO:0000256" key="3">
    <source>
        <dbReference type="ARBA" id="ARBA00022741"/>
    </source>
</evidence>
<name>A0ABV6BCC4_9GAMM</name>
<dbReference type="InterPro" id="IPR000719">
    <property type="entry name" value="Prot_kinase_dom"/>
</dbReference>